<dbReference type="InterPro" id="IPR031982">
    <property type="entry name" value="PilE-like"/>
</dbReference>
<dbReference type="Proteomes" id="UP000323105">
    <property type="component" value="Unassembled WGS sequence"/>
</dbReference>
<sequence length="146" mass="16229">MIVVAVIGILSTIAYPAYTEYMAKAKRAQAKSNMLMAQQWMERFYSENYSYYSIRGSSKTVSDIFPVNLKQSPPPGDGSAQYVISVNVDQATPESFVLSLARKNGSSMAADKCGNLDVDQYGRKTPKNYDSSKFSSDKAALEYCWK</sequence>
<evidence type="ECO:0000313" key="1">
    <source>
        <dbReference type="EMBL" id="GEQ74003.1"/>
    </source>
</evidence>
<proteinExistence type="predicted"/>
<dbReference type="GO" id="GO:0043683">
    <property type="term" value="P:type IV pilus assembly"/>
    <property type="evidence" value="ECO:0007669"/>
    <property type="project" value="InterPro"/>
</dbReference>
<reference evidence="1 2" key="1">
    <citation type="journal article" date="2019" name="Microbiol. Resour. Announc.">
        <title>Draft Genome Sequence of Comamonas testosteroni TA441, a Bacterium That Has a Cryptic Phenol Degradation Gene Cluster.</title>
        <authorList>
            <person name="Arai H."/>
            <person name="Ishii M."/>
        </authorList>
    </citation>
    <scope>NUCLEOTIDE SEQUENCE [LARGE SCALE GENOMIC DNA]</scope>
    <source>
        <strain evidence="1 2">TA441</strain>
    </source>
</reference>
<dbReference type="AlphaFoldDB" id="A0A5A7M8S4"/>
<gene>
    <name evidence="1" type="ORF">CTTA_1008</name>
</gene>
<comment type="caution">
    <text evidence="1">The sequence shown here is derived from an EMBL/GenBank/DDBJ whole genome shotgun (WGS) entry which is preliminary data.</text>
</comment>
<protein>
    <submittedName>
        <fullName evidence="1">Pilus biosynthesis protein</fullName>
    </submittedName>
</protein>
<organism evidence="1 2">
    <name type="scientific">Comamonas testosteroni</name>
    <name type="common">Pseudomonas testosteroni</name>
    <dbReference type="NCBI Taxonomy" id="285"/>
    <lineage>
        <taxon>Bacteria</taxon>
        <taxon>Pseudomonadati</taxon>
        <taxon>Pseudomonadota</taxon>
        <taxon>Betaproteobacteria</taxon>
        <taxon>Burkholderiales</taxon>
        <taxon>Comamonadaceae</taxon>
        <taxon>Comamonas</taxon>
    </lineage>
</organism>
<dbReference type="Gene3D" id="3.30.700.10">
    <property type="entry name" value="Glycoprotein, Type 4 Pilin"/>
    <property type="match status" value="1"/>
</dbReference>
<dbReference type="SUPFAM" id="SSF54523">
    <property type="entry name" value="Pili subunits"/>
    <property type="match status" value="1"/>
</dbReference>
<dbReference type="EMBL" id="BKBW01000002">
    <property type="protein sequence ID" value="GEQ74003.1"/>
    <property type="molecule type" value="Genomic_DNA"/>
</dbReference>
<name>A0A5A7M8S4_COMTE</name>
<dbReference type="Pfam" id="PF16732">
    <property type="entry name" value="ComP_DUS"/>
    <property type="match status" value="1"/>
</dbReference>
<accession>A0A5A7M8S4</accession>
<dbReference type="InterPro" id="IPR045584">
    <property type="entry name" value="Pilin-like"/>
</dbReference>
<evidence type="ECO:0000313" key="2">
    <source>
        <dbReference type="Proteomes" id="UP000323105"/>
    </source>
</evidence>